<dbReference type="Pfam" id="PF14501">
    <property type="entry name" value="HATPase_c_5"/>
    <property type="match status" value="1"/>
</dbReference>
<dbReference type="InterPro" id="IPR036890">
    <property type="entry name" value="HATPase_C_sf"/>
</dbReference>
<dbReference type="CDD" id="cd16935">
    <property type="entry name" value="HATPase_AgrC-ComD-like"/>
    <property type="match status" value="1"/>
</dbReference>
<reference evidence="4 5" key="1">
    <citation type="submission" date="2018-08" db="EMBL/GenBank/DDBJ databases">
        <title>A genome reference for cultivated species of the human gut microbiota.</title>
        <authorList>
            <person name="Zou Y."/>
            <person name="Xue W."/>
            <person name="Luo G."/>
        </authorList>
    </citation>
    <scope>NUCLEOTIDE SEQUENCE [LARGE SCALE GENOMIC DNA]</scope>
    <source>
        <strain evidence="4 5">AF37-4</strain>
    </source>
</reference>
<evidence type="ECO:0000313" key="4">
    <source>
        <dbReference type="EMBL" id="RHL48205.1"/>
    </source>
</evidence>
<evidence type="ECO:0000259" key="3">
    <source>
        <dbReference type="Pfam" id="PF14501"/>
    </source>
</evidence>
<feature type="domain" description="Sensor histidine kinase NatK-like C-terminal" evidence="3">
    <location>
        <begin position="331"/>
        <end position="423"/>
    </location>
</feature>
<feature type="transmembrane region" description="Helical" evidence="2">
    <location>
        <begin position="190"/>
        <end position="214"/>
    </location>
</feature>
<feature type="transmembrane region" description="Helical" evidence="2">
    <location>
        <begin position="61"/>
        <end position="81"/>
    </location>
</feature>
<keyword evidence="1" id="KW-0175">Coiled coil</keyword>
<comment type="caution">
    <text evidence="4">The sequence shown here is derived from an EMBL/GenBank/DDBJ whole genome shotgun (WGS) entry which is preliminary data.</text>
</comment>
<evidence type="ECO:0000313" key="5">
    <source>
        <dbReference type="Proteomes" id="UP000283314"/>
    </source>
</evidence>
<feature type="transmembrane region" description="Helical" evidence="2">
    <location>
        <begin position="6"/>
        <end position="23"/>
    </location>
</feature>
<feature type="transmembrane region" description="Helical" evidence="2">
    <location>
        <begin position="164"/>
        <end position="184"/>
    </location>
</feature>
<keyword evidence="2" id="KW-1133">Transmembrane helix</keyword>
<sequence length="425" mass="48540">MTRQLVALTLTALMHIVCFAIMTERKYSVKKTVSIYFAFLTVFVCFAMLASRVLFDIHSFYATSLTFLSTMLVAFIIFMVTSADPACKKVFLFLSYSSMFCIFFCISAMISSVWFKDDFGIAAVYVKTIIRTLLYLPVIWSYIVFLRPAIREVSGLNKKIWHSISLVSVQFLSVFSIFCFIYTMKNDFRAWYSLLFAATVLIYFSVLWISFGMIRYMIKESRMELIEENMKHLQDRLKTAKENEMSAKTVRHDFRHHNQNIATMLQKGETNEALHYIEQYNESLDAARTKEFCSHVTVNAILSSFYIKAQNDGICISIEADTQEGTNISDMDFVAILSNILENAVNGCKECGAHGKININIRTVSDKTVIVCSNSCKPGLVIENNMIKHRGIGIESMLTAARKYDGDISYRLENDVLTLCVILKK</sequence>
<name>A0A415LI24_9FIRM</name>
<keyword evidence="2" id="KW-0812">Transmembrane</keyword>
<feature type="coiled-coil region" evidence="1">
    <location>
        <begin position="216"/>
        <end position="243"/>
    </location>
</feature>
<dbReference type="Proteomes" id="UP000283314">
    <property type="component" value="Unassembled WGS sequence"/>
</dbReference>
<accession>A0A415LI24</accession>
<protein>
    <submittedName>
        <fullName evidence="4">GHKL domain-containing protein</fullName>
    </submittedName>
</protein>
<dbReference type="GeneID" id="66465996"/>
<dbReference type="RefSeq" id="WP_117900565.1">
    <property type="nucleotide sequence ID" value="NZ_CABJDQ010000001.1"/>
</dbReference>
<proteinExistence type="predicted"/>
<keyword evidence="2" id="KW-0472">Membrane</keyword>
<feature type="transmembrane region" description="Helical" evidence="2">
    <location>
        <begin position="121"/>
        <end position="143"/>
    </location>
</feature>
<dbReference type="SUPFAM" id="SSF55874">
    <property type="entry name" value="ATPase domain of HSP90 chaperone/DNA topoisomerase II/histidine kinase"/>
    <property type="match status" value="1"/>
</dbReference>
<dbReference type="InterPro" id="IPR032834">
    <property type="entry name" value="NatK-like_C"/>
</dbReference>
<evidence type="ECO:0000256" key="2">
    <source>
        <dbReference type="SAM" id="Phobius"/>
    </source>
</evidence>
<dbReference type="AlphaFoldDB" id="A0A415LI24"/>
<gene>
    <name evidence="4" type="ORF">DW018_01965</name>
</gene>
<feature type="transmembrane region" description="Helical" evidence="2">
    <location>
        <begin position="93"/>
        <end position="115"/>
    </location>
</feature>
<organism evidence="4 5">
    <name type="scientific">Eubacterium ventriosum</name>
    <dbReference type="NCBI Taxonomy" id="39496"/>
    <lineage>
        <taxon>Bacteria</taxon>
        <taxon>Bacillati</taxon>
        <taxon>Bacillota</taxon>
        <taxon>Clostridia</taxon>
        <taxon>Eubacteriales</taxon>
        <taxon>Eubacteriaceae</taxon>
        <taxon>Eubacterium</taxon>
    </lineage>
</organism>
<dbReference type="EMBL" id="QROT01000001">
    <property type="protein sequence ID" value="RHL48205.1"/>
    <property type="molecule type" value="Genomic_DNA"/>
</dbReference>
<feature type="transmembrane region" description="Helical" evidence="2">
    <location>
        <begin position="35"/>
        <end position="55"/>
    </location>
</feature>
<evidence type="ECO:0000256" key="1">
    <source>
        <dbReference type="SAM" id="Coils"/>
    </source>
</evidence>
<dbReference type="Gene3D" id="3.30.565.10">
    <property type="entry name" value="Histidine kinase-like ATPase, C-terminal domain"/>
    <property type="match status" value="1"/>
</dbReference>